<evidence type="ECO:0000259" key="1">
    <source>
        <dbReference type="PROSITE" id="PS50206"/>
    </source>
</evidence>
<dbReference type="Gene3D" id="3.40.250.10">
    <property type="entry name" value="Rhodanese-like domain"/>
    <property type="match status" value="1"/>
</dbReference>
<dbReference type="InterPro" id="IPR050229">
    <property type="entry name" value="GlpE_sulfurtransferase"/>
</dbReference>
<dbReference type="PANTHER" id="PTHR43031:SF1">
    <property type="entry name" value="PYRIDINE NUCLEOTIDE-DISULPHIDE OXIDOREDUCTASE"/>
    <property type="match status" value="1"/>
</dbReference>
<dbReference type="Proteomes" id="UP000886724">
    <property type="component" value="Unassembled WGS sequence"/>
</dbReference>
<dbReference type="PROSITE" id="PS50206">
    <property type="entry name" value="RHODANESE_3"/>
    <property type="match status" value="1"/>
</dbReference>
<protein>
    <submittedName>
        <fullName evidence="2">Rhodanese-like domain-containing protein</fullName>
    </submittedName>
</protein>
<organism evidence="2 3">
    <name type="scientific">Candidatus Erysipelatoclostridium merdavium</name>
    <dbReference type="NCBI Taxonomy" id="2838566"/>
    <lineage>
        <taxon>Bacteria</taxon>
        <taxon>Bacillati</taxon>
        <taxon>Bacillota</taxon>
        <taxon>Erysipelotrichia</taxon>
        <taxon>Erysipelotrichales</taxon>
        <taxon>Erysipelotrichales incertae sedis</taxon>
    </lineage>
</organism>
<evidence type="ECO:0000313" key="3">
    <source>
        <dbReference type="Proteomes" id="UP000886724"/>
    </source>
</evidence>
<proteinExistence type="predicted"/>
<accession>A0A9D2BM88</accession>
<dbReference type="PANTHER" id="PTHR43031">
    <property type="entry name" value="FAD-DEPENDENT OXIDOREDUCTASE"/>
    <property type="match status" value="1"/>
</dbReference>
<dbReference type="CDD" id="cd00158">
    <property type="entry name" value="RHOD"/>
    <property type="match status" value="1"/>
</dbReference>
<evidence type="ECO:0000313" key="2">
    <source>
        <dbReference type="EMBL" id="HIX81296.1"/>
    </source>
</evidence>
<dbReference type="SMART" id="SM00450">
    <property type="entry name" value="RHOD"/>
    <property type="match status" value="1"/>
</dbReference>
<dbReference type="AlphaFoldDB" id="A0A9D2BM88"/>
<sequence>MKINHLISINMLPELLKHDYLFIDLREPYQYKQLHLTKFVNIPYQDFTIDKLDCPKSKPIFLICYSGKRSSDLALKLISLGYQAYSFDGGFYAIEHPINPSYY</sequence>
<feature type="domain" description="Rhodanese" evidence="1">
    <location>
        <begin position="16"/>
        <end position="100"/>
    </location>
</feature>
<name>A0A9D2BM88_9FIRM</name>
<comment type="caution">
    <text evidence="2">The sequence shown here is derived from an EMBL/GenBank/DDBJ whole genome shotgun (WGS) entry which is preliminary data.</text>
</comment>
<dbReference type="InterPro" id="IPR036873">
    <property type="entry name" value="Rhodanese-like_dom_sf"/>
</dbReference>
<dbReference type="Pfam" id="PF00581">
    <property type="entry name" value="Rhodanese"/>
    <property type="match status" value="1"/>
</dbReference>
<gene>
    <name evidence="2" type="ORF">H9980_04900</name>
</gene>
<dbReference type="EMBL" id="DXET01000110">
    <property type="protein sequence ID" value="HIX81296.1"/>
    <property type="molecule type" value="Genomic_DNA"/>
</dbReference>
<dbReference type="InterPro" id="IPR001763">
    <property type="entry name" value="Rhodanese-like_dom"/>
</dbReference>
<dbReference type="SUPFAM" id="SSF52821">
    <property type="entry name" value="Rhodanese/Cell cycle control phosphatase"/>
    <property type="match status" value="1"/>
</dbReference>
<reference evidence="2" key="1">
    <citation type="journal article" date="2021" name="PeerJ">
        <title>Extensive microbial diversity within the chicken gut microbiome revealed by metagenomics and culture.</title>
        <authorList>
            <person name="Gilroy R."/>
            <person name="Ravi A."/>
            <person name="Getino M."/>
            <person name="Pursley I."/>
            <person name="Horton D.L."/>
            <person name="Alikhan N.F."/>
            <person name="Baker D."/>
            <person name="Gharbi K."/>
            <person name="Hall N."/>
            <person name="Watson M."/>
            <person name="Adriaenssens E.M."/>
            <person name="Foster-Nyarko E."/>
            <person name="Jarju S."/>
            <person name="Secka A."/>
            <person name="Antonio M."/>
            <person name="Oren A."/>
            <person name="Chaudhuri R.R."/>
            <person name="La Ragione R."/>
            <person name="Hildebrand F."/>
            <person name="Pallen M.J."/>
        </authorList>
    </citation>
    <scope>NUCLEOTIDE SEQUENCE</scope>
    <source>
        <strain evidence="2">ChiGjej1B1-14440</strain>
    </source>
</reference>
<reference evidence="2" key="2">
    <citation type="submission" date="2021-04" db="EMBL/GenBank/DDBJ databases">
        <authorList>
            <person name="Gilroy R."/>
        </authorList>
    </citation>
    <scope>NUCLEOTIDE SEQUENCE</scope>
    <source>
        <strain evidence="2">ChiGjej1B1-14440</strain>
    </source>
</reference>